<reference evidence="2 3" key="1">
    <citation type="journal article" date="2009" name="Nucleic Acids Res.">
        <title>Whole-genome analyses reveal genetic instability of Acetobacter pasteurianus.</title>
        <authorList>
            <person name="Azuma Y."/>
            <person name="Hosoyama A."/>
            <person name="Matsutani M."/>
            <person name="Furuya N."/>
            <person name="Horikawa H."/>
            <person name="Harada T."/>
            <person name="Hirakawa H."/>
            <person name="Kuhara S."/>
            <person name="Matsushita K."/>
            <person name="Fujita N."/>
            <person name="Shirai M."/>
        </authorList>
    </citation>
    <scope>NUCLEOTIDE SEQUENCE [LARGE SCALE GENOMIC DNA]</scope>
    <source>
        <strain evidence="3">NBRC 105184 / IFO 3283-01</strain>
    </source>
</reference>
<evidence type="ECO:0000313" key="3">
    <source>
        <dbReference type="Proteomes" id="UP000000948"/>
    </source>
</evidence>
<evidence type="ECO:0000313" key="2">
    <source>
        <dbReference type="EMBL" id="BAH98327.1"/>
    </source>
</evidence>
<dbReference type="HOGENOM" id="CLU_1933388_0_0_5"/>
<gene>
    <name evidence="2" type="ordered locus">APA01_01720</name>
</gene>
<dbReference type="InterPro" id="IPR008687">
    <property type="entry name" value="MobC"/>
</dbReference>
<dbReference type="EMBL" id="AP011121">
    <property type="protein sequence ID" value="BAH98327.1"/>
    <property type="molecule type" value="Genomic_DNA"/>
</dbReference>
<dbReference type="BioCyc" id="APAS634452:APA01_RS15865-MONOMER"/>
<dbReference type="STRING" id="634452.APA01_01720"/>
<name>C7JB51_ACEP3</name>
<organism evidence="2 3">
    <name type="scientific">Acetobacter pasteurianus (strain NBRC 105184 / IFO 3283-01)</name>
    <dbReference type="NCBI Taxonomy" id="634452"/>
    <lineage>
        <taxon>Bacteria</taxon>
        <taxon>Pseudomonadati</taxon>
        <taxon>Pseudomonadota</taxon>
        <taxon>Alphaproteobacteria</taxon>
        <taxon>Acetobacterales</taxon>
        <taxon>Acetobacteraceae</taxon>
        <taxon>Acetobacter</taxon>
    </lineage>
</organism>
<protein>
    <recommendedName>
        <fullName evidence="1">Bacterial mobilisation domain-containing protein</fullName>
    </recommendedName>
</protein>
<dbReference type="Proteomes" id="UP000000948">
    <property type="component" value="Chromosome"/>
</dbReference>
<proteinExistence type="predicted"/>
<dbReference type="KEGG" id="apt:APA01_01720"/>
<evidence type="ECO:0000259" key="1">
    <source>
        <dbReference type="Pfam" id="PF05713"/>
    </source>
</evidence>
<dbReference type="AlphaFoldDB" id="C7JB51"/>
<sequence>MRNPRRTSRLSVRASPDELMRWNHIARSHGHATTAHWIRSLLTSAELSGHDGRPVPEELRGIRHQLSRVGNNLNQLARSANCGDTIQCGCVLDEIDVLIRQLDQMLARSRKSPSFKSASRKCDEADMTCH</sequence>
<accession>C7JB51</accession>
<feature type="domain" description="Bacterial mobilisation" evidence="1">
    <location>
        <begin position="65"/>
        <end position="105"/>
    </location>
</feature>
<dbReference type="Pfam" id="PF05713">
    <property type="entry name" value="MobC"/>
    <property type="match status" value="1"/>
</dbReference>